<evidence type="ECO:0000313" key="8">
    <source>
        <dbReference type="Proteomes" id="UP000283003"/>
    </source>
</evidence>
<gene>
    <name evidence="7" type="ORF">EKN06_05295</name>
</gene>
<dbReference type="Pfam" id="PF08534">
    <property type="entry name" value="Redoxin"/>
    <property type="match status" value="1"/>
</dbReference>
<dbReference type="Proteomes" id="UP000283003">
    <property type="component" value="Unassembled WGS sequence"/>
</dbReference>
<feature type="region of interest" description="Disordered" evidence="5">
    <location>
        <begin position="34"/>
        <end position="62"/>
    </location>
</feature>
<dbReference type="CDD" id="cd02966">
    <property type="entry name" value="TlpA_like_family"/>
    <property type="match status" value="1"/>
</dbReference>
<dbReference type="InterPro" id="IPR017937">
    <property type="entry name" value="Thioredoxin_CS"/>
</dbReference>
<reference evidence="7 8" key="1">
    <citation type="submission" date="2018-12" db="EMBL/GenBank/DDBJ databases">
        <title>Croceicoccus ponticola sp. nov., a lipolytic bacterium isolated from seawater.</title>
        <authorList>
            <person name="Yoon J.-H."/>
        </authorList>
    </citation>
    <scope>NUCLEOTIDE SEQUENCE [LARGE SCALE GENOMIC DNA]</scope>
    <source>
        <strain evidence="7 8">GM-16</strain>
    </source>
</reference>
<dbReference type="PANTHER" id="PTHR42852">
    <property type="entry name" value="THIOL:DISULFIDE INTERCHANGE PROTEIN DSBE"/>
    <property type="match status" value="1"/>
</dbReference>
<dbReference type="PROSITE" id="PS00194">
    <property type="entry name" value="THIOREDOXIN_1"/>
    <property type="match status" value="1"/>
</dbReference>
<evidence type="ECO:0000313" key="7">
    <source>
        <dbReference type="EMBL" id="RVQ69580.1"/>
    </source>
</evidence>
<dbReference type="GO" id="GO:0015036">
    <property type="term" value="F:disulfide oxidoreductase activity"/>
    <property type="evidence" value="ECO:0007669"/>
    <property type="project" value="UniProtKB-ARBA"/>
</dbReference>
<protein>
    <submittedName>
        <fullName evidence="7">TlpA family protein disulfide reductase</fullName>
    </submittedName>
</protein>
<evidence type="ECO:0000256" key="5">
    <source>
        <dbReference type="SAM" id="MobiDB-lite"/>
    </source>
</evidence>
<accession>A0A437H1S7</accession>
<keyword evidence="8" id="KW-1185">Reference proteome</keyword>
<feature type="domain" description="Thioredoxin" evidence="6">
    <location>
        <begin position="63"/>
        <end position="207"/>
    </location>
</feature>
<dbReference type="PANTHER" id="PTHR42852:SF6">
    <property type="entry name" value="THIOL:DISULFIDE INTERCHANGE PROTEIN DSBE"/>
    <property type="match status" value="1"/>
</dbReference>
<dbReference type="Gene3D" id="3.40.30.10">
    <property type="entry name" value="Glutaredoxin"/>
    <property type="match status" value="1"/>
</dbReference>
<dbReference type="PROSITE" id="PS51352">
    <property type="entry name" value="THIOREDOXIN_2"/>
    <property type="match status" value="1"/>
</dbReference>
<dbReference type="OrthoDB" id="9799347at2"/>
<dbReference type="GO" id="GO:0017004">
    <property type="term" value="P:cytochrome complex assembly"/>
    <property type="evidence" value="ECO:0007669"/>
    <property type="project" value="UniProtKB-KW"/>
</dbReference>
<dbReference type="InterPro" id="IPR036249">
    <property type="entry name" value="Thioredoxin-like_sf"/>
</dbReference>
<keyword evidence="4" id="KW-0676">Redox-active center</keyword>
<evidence type="ECO:0000256" key="3">
    <source>
        <dbReference type="ARBA" id="ARBA00023157"/>
    </source>
</evidence>
<sequence length="207" mass="21799">MEAELPVIESRPSLRLAAIALICAVPAIAACDRQSESPAQPEASAPAAQGEPSGPATGTFDTSHAGNTIPDVAIALPDGTEKSLSSFKGKPLLVNLWATWCGPCVLEMPMLDALAVKHDGKLQVLTVSQDLKGAAVVEPWFAAKGFAKLQPWLDPDNDLTFALESGVLPTTVLYDADGKEVWRMIGDHDWSGPETDDMLAKVLSPGA</sequence>
<name>A0A437H1S7_9SPHN</name>
<feature type="compositionally biased region" description="Low complexity" evidence="5">
    <location>
        <begin position="36"/>
        <end position="56"/>
    </location>
</feature>
<dbReference type="AlphaFoldDB" id="A0A437H1S7"/>
<organism evidence="7 8">
    <name type="scientific">Croceicoccus ponticola</name>
    <dbReference type="NCBI Taxonomy" id="2217664"/>
    <lineage>
        <taxon>Bacteria</taxon>
        <taxon>Pseudomonadati</taxon>
        <taxon>Pseudomonadota</taxon>
        <taxon>Alphaproteobacteria</taxon>
        <taxon>Sphingomonadales</taxon>
        <taxon>Erythrobacteraceae</taxon>
        <taxon>Croceicoccus</taxon>
    </lineage>
</organism>
<evidence type="ECO:0000256" key="1">
    <source>
        <dbReference type="ARBA" id="ARBA00004196"/>
    </source>
</evidence>
<comment type="caution">
    <text evidence="7">The sequence shown here is derived from an EMBL/GenBank/DDBJ whole genome shotgun (WGS) entry which is preliminary data.</text>
</comment>
<proteinExistence type="predicted"/>
<dbReference type="GO" id="GO:0030313">
    <property type="term" value="C:cell envelope"/>
    <property type="evidence" value="ECO:0007669"/>
    <property type="project" value="UniProtKB-SubCell"/>
</dbReference>
<keyword evidence="3" id="KW-1015">Disulfide bond</keyword>
<dbReference type="InterPro" id="IPR013766">
    <property type="entry name" value="Thioredoxin_domain"/>
</dbReference>
<evidence type="ECO:0000256" key="2">
    <source>
        <dbReference type="ARBA" id="ARBA00022748"/>
    </source>
</evidence>
<keyword evidence="2" id="KW-0201">Cytochrome c-type biogenesis</keyword>
<dbReference type="EMBL" id="RXOL01000001">
    <property type="protein sequence ID" value="RVQ69580.1"/>
    <property type="molecule type" value="Genomic_DNA"/>
</dbReference>
<dbReference type="InterPro" id="IPR050553">
    <property type="entry name" value="Thioredoxin_ResA/DsbE_sf"/>
</dbReference>
<dbReference type="SUPFAM" id="SSF52833">
    <property type="entry name" value="Thioredoxin-like"/>
    <property type="match status" value="1"/>
</dbReference>
<evidence type="ECO:0000259" key="6">
    <source>
        <dbReference type="PROSITE" id="PS51352"/>
    </source>
</evidence>
<dbReference type="InterPro" id="IPR013740">
    <property type="entry name" value="Redoxin"/>
</dbReference>
<comment type="subcellular location">
    <subcellularLocation>
        <location evidence="1">Cell envelope</location>
    </subcellularLocation>
</comment>
<evidence type="ECO:0000256" key="4">
    <source>
        <dbReference type="ARBA" id="ARBA00023284"/>
    </source>
</evidence>